<keyword evidence="10" id="KW-0902">Two-component regulatory system</keyword>
<dbReference type="STRING" id="857265.WG78_00575"/>
<dbReference type="GO" id="GO:0005737">
    <property type="term" value="C:cytoplasm"/>
    <property type="evidence" value="ECO:0007669"/>
    <property type="project" value="InterPro"/>
</dbReference>
<dbReference type="Pfam" id="PF01584">
    <property type="entry name" value="CheW"/>
    <property type="match status" value="1"/>
</dbReference>
<comment type="function">
    <text evidence="11">Involved in the transmission of sensory signals from the chemoreceptors to the flagellar motors. CheA is autophosphorylated; it can transfer its phosphate group to either CheB or CheY.</text>
</comment>
<evidence type="ECO:0000256" key="2">
    <source>
        <dbReference type="ARBA" id="ARBA00012438"/>
    </source>
</evidence>
<evidence type="ECO:0000256" key="4">
    <source>
        <dbReference type="ARBA" id="ARBA00022500"/>
    </source>
</evidence>
<dbReference type="SUPFAM" id="SSF160246">
    <property type="entry name" value="EspE N-terminal domain-like"/>
    <property type="match status" value="1"/>
</dbReference>
<evidence type="ECO:0000256" key="5">
    <source>
        <dbReference type="ARBA" id="ARBA00022553"/>
    </source>
</evidence>
<evidence type="ECO:0000256" key="1">
    <source>
        <dbReference type="ARBA" id="ARBA00000085"/>
    </source>
</evidence>
<dbReference type="SMART" id="SM01231">
    <property type="entry name" value="H-kinase_dim"/>
    <property type="match status" value="1"/>
</dbReference>
<dbReference type="Gene3D" id="1.20.120.160">
    <property type="entry name" value="HPT domain"/>
    <property type="match status" value="1"/>
</dbReference>
<evidence type="ECO:0000256" key="8">
    <source>
        <dbReference type="ARBA" id="ARBA00022777"/>
    </source>
</evidence>
<evidence type="ECO:0000256" key="10">
    <source>
        <dbReference type="ARBA" id="ARBA00023012"/>
    </source>
</evidence>
<dbReference type="InterPro" id="IPR036641">
    <property type="entry name" value="HPT_dom_sf"/>
</dbReference>
<feature type="domain" description="CheW-like" evidence="14">
    <location>
        <begin position="569"/>
        <end position="708"/>
    </location>
</feature>
<dbReference type="PATRIC" id="fig|857265.3.peg.121"/>
<dbReference type="GO" id="GO:0000155">
    <property type="term" value="F:phosphorelay sensor kinase activity"/>
    <property type="evidence" value="ECO:0007669"/>
    <property type="project" value="InterPro"/>
</dbReference>
<dbReference type="InterPro" id="IPR036061">
    <property type="entry name" value="CheW-like_dom_sf"/>
</dbReference>
<dbReference type="Pfam" id="PF01627">
    <property type="entry name" value="Hpt"/>
    <property type="match status" value="1"/>
</dbReference>
<comment type="catalytic activity">
    <reaction evidence="1">
        <text>ATP + protein L-histidine = ADP + protein N-phospho-L-histidine.</text>
        <dbReference type="EC" id="2.7.13.3"/>
    </reaction>
</comment>
<dbReference type="InterPro" id="IPR004105">
    <property type="entry name" value="CheA-like_dim"/>
</dbReference>
<dbReference type="SMART" id="SM00260">
    <property type="entry name" value="CheW"/>
    <property type="match status" value="1"/>
</dbReference>
<dbReference type="CDD" id="cd00731">
    <property type="entry name" value="CheA_reg"/>
    <property type="match status" value="1"/>
</dbReference>
<evidence type="ECO:0000256" key="12">
    <source>
        <dbReference type="PROSITE-ProRule" id="PRU00110"/>
    </source>
</evidence>
<evidence type="ECO:0000256" key="11">
    <source>
        <dbReference type="ARBA" id="ARBA00035100"/>
    </source>
</evidence>
<protein>
    <recommendedName>
        <fullName evidence="3">Chemotaxis protein CheA</fullName>
        <ecNumber evidence="2">2.7.13.3</ecNumber>
    </recommendedName>
</protein>
<dbReference type="OrthoDB" id="9146932at2"/>
<keyword evidence="6 16" id="KW-0808">Transferase</keyword>
<dbReference type="InterPro" id="IPR002545">
    <property type="entry name" value="CheW-lke_dom"/>
</dbReference>
<dbReference type="CDD" id="cd16916">
    <property type="entry name" value="HATPase_CheA-like"/>
    <property type="match status" value="1"/>
</dbReference>
<dbReference type="EMBL" id="LAQT01000001">
    <property type="protein sequence ID" value="KPC55108.1"/>
    <property type="molecule type" value="Genomic_DNA"/>
</dbReference>
<dbReference type="InterPro" id="IPR051315">
    <property type="entry name" value="Bact_Chemotaxis_CheA"/>
</dbReference>
<dbReference type="Gene3D" id="3.30.565.10">
    <property type="entry name" value="Histidine kinase-like ATPase, C-terminal domain"/>
    <property type="match status" value="1"/>
</dbReference>
<dbReference type="PANTHER" id="PTHR43395">
    <property type="entry name" value="SENSOR HISTIDINE KINASE CHEA"/>
    <property type="match status" value="1"/>
</dbReference>
<organism evidence="16 17">
    <name type="scientific">Amantichitinum ursilacus</name>
    <dbReference type="NCBI Taxonomy" id="857265"/>
    <lineage>
        <taxon>Bacteria</taxon>
        <taxon>Pseudomonadati</taxon>
        <taxon>Pseudomonadota</taxon>
        <taxon>Betaproteobacteria</taxon>
        <taxon>Neisseriales</taxon>
        <taxon>Chitinibacteraceae</taxon>
        <taxon>Amantichitinum</taxon>
    </lineage>
</organism>
<dbReference type="PRINTS" id="PR00344">
    <property type="entry name" value="BCTRLSENSOR"/>
</dbReference>
<dbReference type="SMART" id="SM00073">
    <property type="entry name" value="HPT"/>
    <property type="match status" value="1"/>
</dbReference>
<dbReference type="PANTHER" id="PTHR43395:SF10">
    <property type="entry name" value="CHEMOTAXIS PROTEIN CHEA"/>
    <property type="match status" value="1"/>
</dbReference>
<evidence type="ECO:0000256" key="3">
    <source>
        <dbReference type="ARBA" id="ARBA00021495"/>
    </source>
</evidence>
<dbReference type="CDD" id="cd00088">
    <property type="entry name" value="HPT"/>
    <property type="match status" value="1"/>
</dbReference>
<dbReference type="SUPFAM" id="SSF50341">
    <property type="entry name" value="CheW-like"/>
    <property type="match status" value="1"/>
</dbReference>
<dbReference type="InterPro" id="IPR003594">
    <property type="entry name" value="HATPase_dom"/>
</dbReference>
<dbReference type="SMART" id="SM00387">
    <property type="entry name" value="HATPase_c"/>
    <property type="match status" value="1"/>
</dbReference>
<dbReference type="Pfam" id="PF02895">
    <property type="entry name" value="H-kinase_dim"/>
    <property type="match status" value="1"/>
</dbReference>
<evidence type="ECO:0000313" key="17">
    <source>
        <dbReference type="Proteomes" id="UP000037939"/>
    </source>
</evidence>
<name>A0A0N0GQW5_9NEIS</name>
<keyword evidence="5 12" id="KW-0597">Phosphoprotein</keyword>
<dbReference type="PROSITE" id="PS50894">
    <property type="entry name" value="HPT"/>
    <property type="match status" value="1"/>
</dbReference>
<keyword evidence="8" id="KW-0418">Kinase</keyword>
<dbReference type="Proteomes" id="UP000037939">
    <property type="component" value="Unassembled WGS sequence"/>
</dbReference>
<dbReference type="EC" id="2.7.13.3" evidence="2"/>
<accession>A0A0N0GQW5</accession>
<dbReference type="SUPFAM" id="SSF47226">
    <property type="entry name" value="Histidine-containing phosphotransfer domain, HPT domain"/>
    <property type="match status" value="1"/>
</dbReference>
<dbReference type="Pfam" id="PF02518">
    <property type="entry name" value="HATPase_c"/>
    <property type="match status" value="1"/>
</dbReference>
<keyword evidence="17" id="KW-1185">Reference proteome</keyword>
<evidence type="ECO:0000256" key="6">
    <source>
        <dbReference type="ARBA" id="ARBA00022679"/>
    </source>
</evidence>
<dbReference type="PROSITE" id="PS50851">
    <property type="entry name" value="CHEW"/>
    <property type="match status" value="1"/>
</dbReference>
<keyword evidence="4" id="KW-0145">Chemotaxis</keyword>
<evidence type="ECO:0000256" key="7">
    <source>
        <dbReference type="ARBA" id="ARBA00022741"/>
    </source>
</evidence>
<evidence type="ECO:0000256" key="9">
    <source>
        <dbReference type="ARBA" id="ARBA00022840"/>
    </source>
</evidence>
<dbReference type="GO" id="GO:0005524">
    <property type="term" value="F:ATP binding"/>
    <property type="evidence" value="ECO:0007669"/>
    <property type="project" value="UniProtKB-KW"/>
</dbReference>
<keyword evidence="7" id="KW-0547">Nucleotide-binding</keyword>
<dbReference type="SUPFAM" id="SSF47384">
    <property type="entry name" value="Homodimeric domain of signal transducing histidine kinase"/>
    <property type="match status" value="1"/>
</dbReference>
<keyword evidence="9" id="KW-0067">ATP-binding</keyword>
<dbReference type="AlphaFoldDB" id="A0A0N0GQW5"/>
<dbReference type="SUPFAM" id="SSF55874">
    <property type="entry name" value="ATPase domain of HSP90 chaperone/DNA topoisomerase II/histidine kinase"/>
    <property type="match status" value="1"/>
</dbReference>
<dbReference type="GO" id="GO:0006935">
    <property type="term" value="P:chemotaxis"/>
    <property type="evidence" value="ECO:0007669"/>
    <property type="project" value="UniProtKB-KW"/>
</dbReference>
<feature type="domain" description="Histidine kinase" evidence="13">
    <location>
        <begin position="370"/>
        <end position="577"/>
    </location>
</feature>
<proteinExistence type="predicted"/>
<gene>
    <name evidence="16" type="primary">cheA_1</name>
    <name evidence="16" type="ORF">WG78_00575</name>
</gene>
<feature type="modified residue" description="Phosphohistidine" evidence="12">
    <location>
        <position position="46"/>
    </location>
</feature>
<dbReference type="InterPro" id="IPR036097">
    <property type="entry name" value="HisK_dim/P_sf"/>
</dbReference>
<evidence type="ECO:0000259" key="13">
    <source>
        <dbReference type="PROSITE" id="PS50109"/>
    </source>
</evidence>
<dbReference type="RefSeq" id="WP_053935839.1">
    <property type="nucleotide sequence ID" value="NZ_LAQT01000001.1"/>
</dbReference>
<dbReference type="Gene3D" id="1.10.287.560">
    <property type="entry name" value="Histidine kinase CheA-like, homodimeric domain"/>
    <property type="match status" value="1"/>
</dbReference>
<evidence type="ECO:0000259" key="14">
    <source>
        <dbReference type="PROSITE" id="PS50851"/>
    </source>
</evidence>
<dbReference type="PROSITE" id="PS50109">
    <property type="entry name" value="HIS_KIN"/>
    <property type="match status" value="1"/>
</dbReference>
<evidence type="ECO:0000259" key="15">
    <source>
        <dbReference type="PROSITE" id="PS50894"/>
    </source>
</evidence>
<sequence length="719" mass="78784">MDLQEARGTLIEEARELLDAMENALLQVESGGDINDAVNAAFRAAHTIKGSAGLFGLDSIVAFTHTSESVLDRVRAGELLIDDHLVTLLLDCRDYIGQLIDAVESGTEDTDPDPTERASLLDQLNNYLGHPHASMGVAATVQADPLERDGDALNVGNHYWHLSLRFTPDVLRNGMDPLSFLRYLGRLGEIVYIYTLTDSVPAAAEMDAEICYLGFEVEFASEADKATIEGVFDFVRDESTIRILPPRSRVEDYIDLIRNLPESPRRLGEILLACGSITQAELDEILALQAGEAAGQPLGTLLVEQRVVHAPVVAAALSTQKQVQEKKGAEQKFIKVEAGKLDQLITLVGELVIAGAATRLLASRSADLAMLETTAHLGTLVESIRDSALDLRMVQIKEIFDRFPRVVRDVSKELGKKIELHVHGGDAELDKSMVDKLTDPLMHVVRNAIDHGIEMPDEREQVDKPAHGSIWLNAYHESGSIVVEIRDDGRGLNRERIRAKAVERGLINADAQLSDEEIWQLIFEPGFSTAEKVTNLSGRGVGMDVVKRNIQELRGDVELSSKQGHGTTLRIRLPLTLAIIDGFQVMVGESVFVIPLELVVECADLGSHDILHDIVNLRGQPLSFIRLRQLFEMPPPPAGTRESLVVVQYGQARAGLVVDKLLGEVQAVIKPLGQLFRHARVIAGSTILGDGRVALILDIAQLIHHTTHDRTTTLPNPGR</sequence>
<reference evidence="16 17" key="1">
    <citation type="submission" date="2015-07" db="EMBL/GenBank/DDBJ databases">
        <title>Draft genome sequence of the Amantichitinum ursilacus IGB-41, a new chitin-degrading bacterium.</title>
        <authorList>
            <person name="Kirstahler P."/>
            <person name="Guenther M."/>
            <person name="Grumaz C."/>
            <person name="Rupp S."/>
            <person name="Zibek S."/>
            <person name="Sohn K."/>
        </authorList>
    </citation>
    <scope>NUCLEOTIDE SEQUENCE [LARGE SCALE GENOMIC DNA]</scope>
    <source>
        <strain evidence="16 17">IGB-41</strain>
    </source>
</reference>
<dbReference type="InterPro" id="IPR037257">
    <property type="entry name" value="T2SS_E_N_sf"/>
</dbReference>
<dbReference type="InterPro" id="IPR004358">
    <property type="entry name" value="Sig_transdc_His_kin-like_C"/>
</dbReference>
<feature type="domain" description="HPt" evidence="15">
    <location>
        <begin position="1"/>
        <end position="103"/>
    </location>
</feature>
<dbReference type="InterPro" id="IPR036890">
    <property type="entry name" value="HATPase_C_sf"/>
</dbReference>
<evidence type="ECO:0000313" key="16">
    <source>
        <dbReference type="EMBL" id="KPC55108.1"/>
    </source>
</evidence>
<dbReference type="Gene3D" id="2.30.30.40">
    <property type="entry name" value="SH3 Domains"/>
    <property type="match status" value="1"/>
</dbReference>
<comment type="caution">
    <text evidence="16">The sequence shown here is derived from an EMBL/GenBank/DDBJ whole genome shotgun (WGS) entry which is preliminary data.</text>
</comment>
<dbReference type="InterPro" id="IPR008207">
    <property type="entry name" value="Sig_transdc_His_kin_Hpt_dom"/>
</dbReference>
<dbReference type="InterPro" id="IPR005467">
    <property type="entry name" value="His_kinase_dom"/>
</dbReference>
<dbReference type="InterPro" id="IPR037006">
    <property type="entry name" value="CheA-like_homodim_sf"/>
</dbReference>
<dbReference type="FunFam" id="3.30.565.10:FF:000016">
    <property type="entry name" value="Chemotaxis protein CheA, putative"/>
    <property type="match status" value="1"/>
</dbReference>